<protein>
    <submittedName>
        <fullName evidence="11">MscS Mechanosensitive ion channel</fullName>
    </submittedName>
</protein>
<feature type="domain" description="Mechanosensitive ion channel transmembrane helices 2/3" evidence="10">
    <location>
        <begin position="136"/>
        <end position="176"/>
    </location>
</feature>
<evidence type="ECO:0000313" key="11">
    <source>
        <dbReference type="EMBL" id="ACF14478.1"/>
    </source>
</evidence>
<dbReference type="Gene3D" id="3.30.70.100">
    <property type="match status" value="1"/>
</dbReference>
<dbReference type="Pfam" id="PF21082">
    <property type="entry name" value="MS_channel_3rd"/>
    <property type="match status" value="1"/>
</dbReference>
<dbReference type="EMBL" id="CP001100">
    <property type="protein sequence ID" value="ACF14478.1"/>
    <property type="molecule type" value="Genomic_DNA"/>
</dbReference>
<comment type="similarity">
    <text evidence="2">Belongs to the MscS (TC 1.A.23) family.</text>
</comment>
<evidence type="ECO:0000259" key="10">
    <source>
        <dbReference type="Pfam" id="PF21088"/>
    </source>
</evidence>
<dbReference type="SUPFAM" id="SSF50182">
    <property type="entry name" value="Sm-like ribonucleoproteins"/>
    <property type="match status" value="1"/>
</dbReference>
<feature type="transmembrane region" description="Helical" evidence="7">
    <location>
        <begin position="125"/>
        <end position="151"/>
    </location>
</feature>
<dbReference type="STRING" id="517418.Ctha_2026"/>
<proteinExistence type="inferred from homology"/>
<keyword evidence="12" id="KW-1185">Reference proteome</keyword>
<comment type="subcellular location">
    <subcellularLocation>
        <location evidence="1">Cell membrane</location>
        <topology evidence="1">Multi-pass membrane protein</topology>
    </subcellularLocation>
</comment>
<dbReference type="InterPro" id="IPR049142">
    <property type="entry name" value="MS_channel_1st"/>
</dbReference>
<feature type="transmembrane region" description="Helical" evidence="7">
    <location>
        <begin position="157"/>
        <end position="175"/>
    </location>
</feature>
<dbReference type="InterPro" id="IPR023408">
    <property type="entry name" value="MscS_beta-dom_sf"/>
</dbReference>
<evidence type="ECO:0000259" key="9">
    <source>
        <dbReference type="Pfam" id="PF21082"/>
    </source>
</evidence>
<evidence type="ECO:0000313" key="12">
    <source>
        <dbReference type="Proteomes" id="UP000001208"/>
    </source>
</evidence>
<evidence type="ECO:0000259" key="8">
    <source>
        <dbReference type="Pfam" id="PF00924"/>
    </source>
</evidence>
<evidence type="ECO:0000256" key="2">
    <source>
        <dbReference type="ARBA" id="ARBA00008017"/>
    </source>
</evidence>
<evidence type="ECO:0000256" key="3">
    <source>
        <dbReference type="ARBA" id="ARBA00022475"/>
    </source>
</evidence>
<feature type="transmembrane region" description="Helical" evidence="7">
    <location>
        <begin position="56"/>
        <end position="76"/>
    </location>
</feature>
<dbReference type="GO" id="GO:0008381">
    <property type="term" value="F:mechanosensitive monoatomic ion channel activity"/>
    <property type="evidence" value="ECO:0007669"/>
    <property type="project" value="UniProtKB-ARBA"/>
</dbReference>
<keyword evidence="5 7" id="KW-1133">Transmembrane helix</keyword>
<evidence type="ECO:0000256" key="6">
    <source>
        <dbReference type="ARBA" id="ARBA00023136"/>
    </source>
</evidence>
<dbReference type="InterPro" id="IPR010920">
    <property type="entry name" value="LSM_dom_sf"/>
</dbReference>
<evidence type="ECO:0000256" key="4">
    <source>
        <dbReference type="ARBA" id="ARBA00022692"/>
    </source>
</evidence>
<evidence type="ECO:0000256" key="5">
    <source>
        <dbReference type="ARBA" id="ARBA00022989"/>
    </source>
</evidence>
<keyword evidence="3" id="KW-1003">Cell membrane</keyword>
<dbReference type="HOGENOM" id="CLU_037945_0_2_10"/>
<feature type="transmembrane region" description="Helical" evidence="7">
    <location>
        <begin position="91"/>
        <end position="113"/>
    </location>
</feature>
<dbReference type="Gene3D" id="1.10.287.1260">
    <property type="match status" value="1"/>
</dbReference>
<feature type="domain" description="Mechanosensitive ion channel MscS C-terminal" evidence="9">
    <location>
        <begin position="250"/>
        <end position="335"/>
    </location>
</feature>
<dbReference type="PANTHER" id="PTHR30566">
    <property type="entry name" value="YNAI-RELATED MECHANOSENSITIVE ION CHANNEL"/>
    <property type="match status" value="1"/>
</dbReference>
<dbReference type="Pfam" id="PF00924">
    <property type="entry name" value="MS_channel_2nd"/>
    <property type="match status" value="1"/>
</dbReference>
<feature type="transmembrane region" description="Helical" evidence="7">
    <location>
        <begin position="12"/>
        <end position="35"/>
    </location>
</feature>
<evidence type="ECO:0000256" key="1">
    <source>
        <dbReference type="ARBA" id="ARBA00004651"/>
    </source>
</evidence>
<dbReference type="KEGG" id="cts:Ctha_2026"/>
<sequence length="348" mass="39184">MPKFFENPEISIWITGIIVAISVAISLMVFFRLLIWRLRVLAERTQNKIAEGSLTVIGQTKIFFHIAVAIYTAILFVKELPDVNVLLVNRLLAVAIIVQLGIWGSSLIAFWIANYRKEKLEQDAASVTTFIAIGFLVKVGLFTLLFLLILANFGIDVTALIAGLGVGGIAIALAVQNILGDLFASLSIAMDKPFVIGDFISVDTFSGTVDHIGLKTTRVKSISGEQIVFSNADLLGSRVRNFKRMQERRIVFAFGVTYETGIDKLKTIPDMVKEIIQAKENVRYDRVHFKEFGDFSLNYEVVYFVLVPEYVVYMDIQQQINLELYERFEKSGINFAYPTQLVYLNKDQ</sequence>
<dbReference type="SUPFAM" id="SSF82861">
    <property type="entry name" value="Mechanosensitive channel protein MscS (YggB), transmembrane region"/>
    <property type="match status" value="1"/>
</dbReference>
<dbReference type="PANTHER" id="PTHR30566:SF25">
    <property type="entry name" value="INNER MEMBRANE PROTEIN"/>
    <property type="match status" value="1"/>
</dbReference>
<dbReference type="InterPro" id="IPR049278">
    <property type="entry name" value="MS_channel_C"/>
</dbReference>
<evidence type="ECO:0000256" key="7">
    <source>
        <dbReference type="SAM" id="Phobius"/>
    </source>
</evidence>
<feature type="domain" description="Mechanosensitive ion channel MscS" evidence="8">
    <location>
        <begin position="177"/>
        <end position="244"/>
    </location>
</feature>
<gene>
    <name evidence="11" type="ordered locus">Ctha_2026</name>
</gene>
<organism evidence="11 12">
    <name type="scientific">Chloroherpeton thalassium (strain ATCC 35110 / GB-78)</name>
    <dbReference type="NCBI Taxonomy" id="517418"/>
    <lineage>
        <taxon>Bacteria</taxon>
        <taxon>Pseudomonadati</taxon>
        <taxon>Chlorobiota</taxon>
        <taxon>Chlorobiia</taxon>
        <taxon>Chlorobiales</taxon>
        <taxon>Chloroherpetonaceae</taxon>
        <taxon>Chloroherpeton</taxon>
    </lineage>
</organism>
<dbReference type="OrthoDB" id="9809206at2"/>
<dbReference type="AlphaFoldDB" id="B3QUX7"/>
<dbReference type="Pfam" id="PF21088">
    <property type="entry name" value="MS_channel_1st"/>
    <property type="match status" value="1"/>
</dbReference>
<accession>B3QUX7</accession>
<dbReference type="InterPro" id="IPR011066">
    <property type="entry name" value="MscS_channel_C_sf"/>
</dbReference>
<reference evidence="11 12" key="1">
    <citation type="submission" date="2008-06" db="EMBL/GenBank/DDBJ databases">
        <title>Complete sequence of Chloroherpeton thalassium ATCC 35110.</title>
        <authorList>
            <consortium name="US DOE Joint Genome Institute"/>
            <person name="Lucas S."/>
            <person name="Copeland A."/>
            <person name="Lapidus A."/>
            <person name="Glavina del Rio T."/>
            <person name="Dalin E."/>
            <person name="Tice H."/>
            <person name="Bruce D."/>
            <person name="Goodwin L."/>
            <person name="Pitluck S."/>
            <person name="Schmutz J."/>
            <person name="Larimer F."/>
            <person name="Land M."/>
            <person name="Hauser L."/>
            <person name="Kyrpides N."/>
            <person name="Mikhailova N."/>
            <person name="Liu Z."/>
            <person name="Li T."/>
            <person name="Zhao F."/>
            <person name="Overmann J."/>
            <person name="Bryant D.A."/>
            <person name="Richardson P."/>
        </authorList>
    </citation>
    <scope>NUCLEOTIDE SEQUENCE [LARGE SCALE GENOMIC DNA]</scope>
    <source>
        <strain evidence="12">ATCC 35110 / GB-78</strain>
    </source>
</reference>
<dbReference type="Gene3D" id="2.30.30.60">
    <property type="match status" value="1"/>
</dbReference>
<dbReference type="eggNOG" id="COG0668">
    <property type="taxonomic scope" value="Bacteria"/>
</dbReference>
<dbReference type="RefSeq" id="WP_012500561.1">
    <property type="nucleotide sequence ID" value="NC_011026.1"/>
</dbReference>
<name>B3QUX7_CHLT3</name>
<keyword evidence="4 7" id="KW-0812">Transmembrane</keyword>
<dbReference type="InterPro" id="IPR011014">
    <property type="entry name" value="MscS_channel_TM-2"/>
</dbReference>
<keyword evidence="6 7" id="KW-0472">Membrane</keyword>
<dbReference type="InterPro" id="IPR006685">
    <property type="entry name" value="MscS_channel_2nd"/>
</dbReference>
<dbReference type="Proteomes" id="UP000001208">
    <property type="component" value="Chromosome"/>
</dbReference>
<dbReference type="SUPFAM" id="SSF82689">
    <property type="entry name" value="Mechanosensitive channel protein MscS (YggB), C-terminal domain"/>
    <property type="match status" value="1"/>
</dbReference>
<dbReference type="GO" id="GO:0005886">
    <property type="term" value="C:plasma membrane"/>
    <property type="evidence" value="ECO:0007669"/>
    <property type="project" value="UniProtKB-SubCell"/>
</dbReference>